<feature type="compositionally biased region" description="Polar residues" evidence="5">
    <location>
        <begin position="1"/>
        <end position="10"/>
    </location>
</feature>
<feature type="compositionally biased region" description="Basic and acidic residues" evidence="5">
    <location>
        <begin position="799"/>
        <end position="808"/>
    </location>
</feature>
<sequence length="961" mass="109276">MAQVLANNAVDSEASMPRGPNKAYLTNLEDRVERAEALLRRVRPNIDFTQELGPPIIRDSWKYDGGFSVPTGPYPPPGSSAGQSHTPTAFGSGQTMFSQPAPHPCHNPTALVSPRGSDDDVRWPLPGPAVSSENSSDADPETPAELVECVARMQKLSLRSSDTPVGIDDRDRRFHGKSSFFALVRTAPSLKDVTSSMKQQDAAQGTPSMRPRYWTTPEWELRYEGLVSSATLMDYLRSNMPPDDLCKNLIEIYFLHTNSQFPLFHKPTFLKHWASKLQYRNIWFASVCFGIFAVASRWSSDERVLSPNKASSNGKKCWYTAGRHFFQTSVVVAKEHRSVIYPTCLCEVQSLIVQAMYLRSTRIYTYAWIHNGVAIRKLQDVGAHRRRLYSRTPSIDDELWKRSWWCALLLDRFDVAGFGRPATIQDSDFDVEMPLEVDDEYWEAEDPTMAFKQPEGVPSRIRAFTLYIKLACIVSEIVTCLYTFGPKSRLELLLAPKSSDGFQRLNQELDDWLSSVDPFLEPGASKDFMISNWSTTLHATYHWTRMLIYRPFIKTPVLNRRNHCSYEYSEAMSICTEAARSLAVLFRRQQAIGISNIVMAINVAQISAANLLINVWDQKWRQAQEQRMSVDIKPVRLQSTEALMVDVRTFIEVLEHVSERWEQASSYLVYLRRSLPDAASLQPPLSIPKQLPALSQLYRCIPPTPTLQHDVSMHMLSNPRKRSHPAYSESPAWPPLHAPSINIRALPKYSSSAFSTWARDGGYYEQPSVHPVHSAECRSYHDEGHAALVPVRRSGPRSFAEKWSERSEPAQSHRSARPQWTETSRSASPYRKVLAGPSREYDEYQTSAAYSEHDPAYNAARSEHIDLGTHFYDQQERRSYRPSDMRSGPSGYEESRFIHPDVRAGYSDVRCTPHHGEHEPHTAYNDTSTSMIPYTSYPGPSMDVYHRPSTSSRPTYVSEYR</sequence>
<name>A0A0D7ARH2_9AGAR</name>
<feature type="region of interest" description="Disordered" evidence="5">
    <location>
        <begin position="799"/>
        <end position="838"/>
    </location>
</feature>
<organism evidence="7 8">
    <name type="scientific">Fistulina hepatica ATCC 64428</name>
    <dbReference type="NCBI Taxonomy" id="1128425"/>
    <lineage>
        <taxon>Eukaryota</taxon>
        <taxon>Fungi</taxon>
        <taxon>Dikarya</taxon>
        <taxon>Basidiomycota</taxon>
        <taxon>Agaricomycotina</taxon>
        <taxon>Agaricomycetes</taxon>
        <taxon>Agaricomycetidae</taxon>
        <taxon>Agaricales</taxon>
        <taxon>Fistulinaceae</taxon>
        <taxon>Fistulina</taxon>
    </lineage>
</organism>
<dbReference type="Pfam" id="PF04082">
    <property type="entry name" value="Fungal_trans"/>
    <property type="match status" value="1"/>
</dbReference>
<dbReference type="Proteomes" id="UP000054144">
    <property type="component" value="Unassembled WGS sequence"/>
</dbReference>
<dbReference type="GO" id="GO:0006351">
    <property type="term" value="P:DNA-templated transcription"/>
    <property type="evidence" value="ECO:0007669"/>
    <property type="project" value="InterPro"/>
</dbReference>
<comment type="subcellular location">
    <subcellularLocation>
        <location evidence="1">Nucleus</location>
    </subcellularLocation>
</comment>
<feature type="compositionally biased region" description="Polar residues" evidence="5">
    <location>
        <begin position="80"/>
        <end position="98"/>
    </location>
</feature>
<dbReference type="EMBL" id="KN881581">
    <property type="protein sequence ID" value="KIY53936.1"/>
    <property type="molecule type" value="Genomic_DNA"/>
</dbReference>
<dbReference type="GO" id="GO:0003677">
    <property type="term" value="F:DNA binding"/>
    <property type="evidence" value="ECO:0007669"/>
    <property type="project" value="UniProtKB-KW"/>
</dbReference>
<feature type="region of interest" description="Disordered" evidence="5">
    <location>
        <begin position="869"/>
        <end position="895"/>
    </location>
</feature>
<dbReference type="PANTHER" id="PTHR46910">
    <property type="entry name" value="TRANSCRIPTION FACTOR PDR1"/>
    <property type="match status" value="1"/>
</dbReference>
<dbReference type="GO" id="GO:0003700">
    <property type="term" value="F:DNA-binding transcription factor activity"/>
    <property type="evidence" value="ECO:0007669"/>
    <property type="project" value="InterPro"/>
</dbReference>
<dbReference type="AlphaFoldDB" id="A0A0D7ARH2"/>
<feature type="compositionally biased region" description="Polar residues" evidence="5">
    <location>
        <begin position="809"/>
        <end position="827"/>
    </location>
</feature>
<dbReference type="CDD" id="cd12148">
    <property type="entry name" value="fungal_TF_MHR"/>
    <property type="match status" value="1"/>
</dbReference>
<dbReference type="CDD" id="cd14654">
    <property type="entry name" value="ZIP_Gal4"/>
    <property type="match status" value="1"/>
</dbReference>
<reference evidence="7 8" key="1">
    <citation type="journal article" date="2015" name="Fungal Genet. Biol.">
        <title>Evolution of novel wood decay mechanisms in Agaricales revealed by the genome sequences of Fistulina hepatica and Cylindrobasidium torrendii.</title>
        <authorList>
            <person name="Floudas D."/>
            <person name="Held B.W."/>
            <person name="Riley R."/>
            <person name="Nagy L.G."/>
            <person name="Koehler G."/>
            <person name="Ransdell A.S."/>
            <person name="Younus H."/>
            <person name="Chow J."/>
            <person name="Chiniquy J."/>
            <person name="Lipzen A."/>
            <person name="Tritt A."/>
            <person name="Sun H."/>
            <person name="Haridas S."/>
            <person name="LaButti K."/>
            <person name="Ohm R.A."/>
            <person name="Kues U."/>
            <person name="Blanchette R.A."/>
            <person name="Grigoriev I.V."/>
            <person name="Minto R.E."/>
            <person name="Hibbett D.S."/>
        </authorList>
    </citation>
    <scope>NUCLEOTIDE SEQUENCE [LARGE SCALE GENOMIC DNA]</scope>
    <source>
        <strain evidence="7 8">ATCC 64428</strain>
    </source>
</reference>
<evidence type="ECO:0000256" key="3">
    <source>
        <dbReference type="ARBA" id="ARBA00023125"/>
    </source>
</evidence>
<keyword evidence="4" id="KW-0539">Nucleus</keyword>
<evidence type="ECO:0000259" key="6">
    <source>
        <dbReference type="SMART" id="SM00906"/>
    </source>
</evidence>
<evidence type="ECO:0000313" key="8">
    <source>
        <dbReference type="Proteomes" id="UP000054144"/>
    </source>
</evidence>
<protein>
    <recommendedName>
        <fullName evidence="6">Xylanolytic transcriptional activator regulatory domain-containing protein</fullName>
    </recommendedName>
</protein>
<proteinExistence type="predicted"/>
<dbReference type="InterPro" id="IPR007219">
    <property type="entry name" value="XnlR_reg_dom"/>
</dbReference>
<keyword evidence="3" id="KW-0238">DNA-binding</keyword>
<dbReference type="InterPro" id="IPR050987">
    <property type="entry name" value="AtrR-like"/>
</dbReference>
<accession>A0A0D7ARH2</accession>
<feature type="domain" description="Xylanolytic transcriptional activator regulatory" evidence="6">
    <location>
        <begin position="367"/>
        <end position="440"/>
    </location>
</feature>
<evidence type="ECO:0000256" key="2">
    <source>
        <dbReference type="ARBA" id="ARBA00022723"/>
    </source>
</evidence>
<dbReference type="GO" id="GO:0005634">
    <property type="term" value="C:nucleus"/>
    <property type="evidence" value="ECO:0007669"/>
    <property type="project" value="UniProtKB-SubCell"/>
</dbReference>
<dbReference type="InterPro" id="IPR005600">
    <property type="entry name" value="Gal4_dimer_dom"/>
</dbReference>
<feature type="region of interest" description="Disordered" evidence="5">
    <location>
        <begin position="1"/>
        <end position="23"/>
    </location>
</feature>
<evidence type="ECO:0000313" key="7">
    <source>
        <dbReference type="EMBL" id="KIY53936.1"/>
    </source>
</evidence>
<evidence type="ECO:0000256" key="1">
    <source>
        <dbReference type="ARBA" id="ARBA00004123"/>
    </source>
</evidence>
<keyword evidence="2" id="KW-0479">Metal-binding</keyword>
<dbReference type="OrthoDB" id="4456959at2759"/>
<evidence type="ECO:0000256" key="5">
    <source>
        <dbReference type="SAM" id="MobiDB-lite"/>
    </source>
</evidence>
<dbReference type="GO" id="GO:0008270">
    <property type="term" value="F:zinc ion binding"/>
    <property type="evidence" value="ECO:0007669"/>
    <property type="project" value="InterPro"/>
</dbReference>
<evidence type="ECO:0000256" key="4">
    <source>
        <dbReference type="ARBA" id="ARBA00023242"/>
    </source>
</evidence>
<feature type="region of interest" description="Disordered" evidence="5">
    <location>
        <begin position="68"/>
        <end position="141"/>
    </location>
</feature>
<feature type="compositionally biased region" description="Basic and acidic residues" evidence="5">
    <location>
        <begin position="869"/>
        <end position="884"/>
    </location>
</feature>
<keyword evidence="8" id="KW-1185">Reference proteome</keyword>
<dbReference type="PANTHER" id="PTHR46910:SF3">
    <property type="entry name" value="HALOTOLERANCE PROTEIN 9-RELATED"/>
    <property type="match status" value="1"/>
</dbReference>
<dbReference type="SMART" id="SM00906">
    <property type="entry name" value="Fungal_trans"/>
    <property type="match status" value="1"/>
</dbReference>
<gene>
    <name evidence="7" type="ORF">FISHEDRAFT_68311</name>
</gene>